<accession>A0ACA9QWN1</accession>
<gene>
    <name evidence="1" type="ORF">ACOLOM_LOCUS13529</name>
</gene>
<keyword evidence="2" id="KW-1185">Reference proteome</keyword>
<proteinExistence type="predicted"/>
<evidence type="ECO:0000313" key="1">
    <source>
        <dbReference type="EMBL" id="CAG8767312.1"/>
    </source>
</evidence>
<comment type="caution">
    <text evidence="1">The sequence shown here is derived from an EMBL/GenBank/DDBJ whole genome shotgun (WGS) entry which is preliminary data.</text>
</comment>
<reference evidence="1" key="1">
    <citation type="submission" date="2021-06" db="EMBL/GenBank/DDBJ databases">
        <authorList>
            <person name="Kallberg Y."/>
            <person name="Tangrot J."/>
            <person name="Rosling A."/>
        </authorList>
    </citation>
    <scope>NUCLEOTIDE SEQUENCE</scope>
    <source>
        <strain evidence="1">CL356</strain>
    </source>
</reference>
<evidence type="ECO:0000313" key="2">
    <source>
        <dbReference type="Proteomes" id="UP000789525"/>
    </source>
</evidence>
<protein>
    <submittedName>
        <fullName evidence="1">9140_t:CDS:1</fullName>
    </submittedName>
</protein>
<name>A0ACA9QWN1_9GLOM</name>
<organism evidence="1 2">
    <name type="scientific">Acaulospora colombiana</name>
    <dbReference type="NCBI Taxonomy" id="27376"/>
    <lineage>
        <taxon>Eukaryota</taxon>
        <taxon>Fungi</taxon>
        <taxon>Fungi incertae sedis</taxon>
        <taxon>Mucoromycota</taxon>
        <taxon>Glomeromycotina</taxon>
        <taxon>Glomeromycetes</taxon>
        <taxon>Diversisporales</taxon>
        <taxon>Acaulosporaceae</taxon>
        <taxon>Acaulospora</taxon>
    </lineage>
</organism>
<dbReference type="EMBL" id="CAJVPT010062657">
    <property type="protein sequence ID" value="CAG8767312.1"/>
    <property type="molecule type" value="Genomic_DNA"/>
</dbReference>
<feature type="non-terminal residue" evidence="1">
    <location>
        <position position="1"/>
    </location>
</feature>
<feature type="non-terminal residue" evidence="1">
    <location>
        <position position="118"/>
    </location>
</feature>
<dbReference type="Proteomes" id="UP000789525">
    <property type="component" value="Unassembled WGS sequence"/>
</dbReference>
<sequence>WHIEHTIYFGPFAKPLAKPLEKVRSCRSPATIMYPRETAVRDAAQIFTGKEEGGENNEAYQVYYKRDLNQAEHDFNCDAAVLVHGAEMDGLAQNEKFDYKARMQLLNRQVHKMRAATG</sequence>